<feature type="region of interest" description="Disordered" evidence="2">
    <location>
        <begin position="32"/>
        <end position="76"/>
    </location>
</feature>
<dbReference type="Gene3D" id="2.40.260.10">
    <property type="entry name" value="Sortase"/>
    <property type="match status" value="1"/>
</dbReference>
<dbReference type="CDD" id="cd05829">
    <property type="entry name" value="Sortase_F"/>
    <property type="match status" value="1"/>
</dbReference>
<comment type="caution">
    <text evidence="3">The sequence shown here is derived from an EMBL/GenBank/DDBJ whole genome shotgun (WGS) entry which is preliminary data.</text>
</comment>
<dbReference type="InterPro" id="IPR005754">
    <property type="entry name" value="Sortase"/>
</dbReference>
<organism evidence="3 4">
    <name type="scientific">Streptomyces omiyaensis</name>
    <dbReference type="NCBI Taxonomy" id="68247"/>
    <lineage>
        <taxon>Bacteria</taxon>
        <taxon>Bacillati</taxon>
        <taxon>Actinomycetota</taxon>
        <taxon>Actinomycetes</taxon>
        <taxon>Kitasatosporales</taxon>
        <taxon>Streptomycetaceae</taxon>
        <taxon>Streptomyces</taxon>
    </lineage>
</organism>
<dbReference type="NCBIfam" id="NF033748">
    <property type="entry name" value="class_F_sortase"/>
    <property type="match status" value="1"/>
</dbReference>
<protein>
    <submittedName>
        <fullName evidence="3">Class F sortase</fullName>
    </submittedName>
</protein>
<sequence>MRWVAPAVFWTLVLVLLLTFFGPGLFAPGTTAPPRPAASTPAGDLPVAAPEPGSAASRPAPSRPAPPSGTAMPRSAPVRLTIPGIGVDAPFTDLRIGASGALDPPPADDTNLVGWHAAGVSPGERGTALVAGHLDTATAPAVFARLGELDAGDTFDVARADGTTAVFLVESVESFRKDDFPDRRVYADTPEAQVRLITCAGPYDRTAKDYTENLVVFAHLHAIRRTG</sequence>
<name>A0ABW7C4L1_9ACTN</name>
<accession>A0ABW7C4L1</accession>
<keyword evidence="4" id="KW-1185">Reference proteome</keyword>
<proteinExistence type="predicted"/>
<dbReference type="Pfam" id="PF04203">
    <property type="entry name" value="Sortase"/>
    <property type="match status" value="1"/>
</dbReference>
<gene>
    <name evidence="3" type="ORF">ACGFYS_31695</name>
</gene>
<dbReference type="RefSeq" id="WP_392014949.1">
    <property type="nucleotide sequence ID" value="NZ_JBIBSS010000023.1"/>
</dbReference>
<dbReference type="InterPro" id="IPR042001">
    <property type="entry name" value="Sortase_F"/>
</dbReference>
<keyword evidence="1" id="KW-0378">Hydrolase</keyword>
<feature type="compositionally biased region" description="Low complexity" evidence="2">
    <location>
        <begin position="37"/>
        <end position="60"/>
    </location>
</feature>
<reference evidence="3 4" key="1">
    <citation type="submission" date="2024-10" db="EMBL/GenBank/DDBJ databases">
        <title>The Natural Products Discovery Center: Release of the First 8490 Sequenced Strains for Exploring Actinobacteria Biosynthetic Diversity.</title>
        <authorList>
            <person name="Kalkreuter E."/>
            <person name="Kautsar S.A."/>
            <person name="Yang D."/>
            <person name="Bader C.D."/>
            <person name="Teijaro C.N."/>
            <person name="Fluegel L."/>
            <person name="Davis C.M."/>
            <person name="Simpson J.R."/>
            <person name="Lauterbach L."/>
            <person name="Steele A.D."/>
            <person name="Gui C."/>
            <person name="Meng S."/>
            <person name="Li G."/>
            <person name="Viehrig K."/>
            <person name="Ye F."/>
            <person name="Su P."/>
            <person name="Kiefer A.F."/>
            <person name="Nichols A."/>
            <person name="Cepeda A.J."/>
            <person name="Yan W."/>
            <person name="Fan B."/>
            <person name="Jiang Y."/>
            <person name="Adhikari A."/>
            <person name="Zheng C.-J."/>
            <person name="Schuster L."/>
            <person name="Cowan T.M."/>
            <person name="Smanski M.J."/>
            <person name="Chevrette M.G."/>
            <person name="De Carvalho L.P.S."/>
            <person name="Shen B."/>
        </authorList>
    </citation>
    <scope>NUCLEOTIDE SEQUENCE [LARGE SCALE GENOMIC DNA]</scope>
    <source>
        <strain evidence="3 4">NPDC048229</strain>
    </source>
</reference>
<dbReference type="Proteomes" id="UP001604282">
    <property type="component" value="Unassembled WGS sequence"/>
</dbReference>
<dbReference type="InterPro" id="IPR023365">
    <property type="entry name" value="Sortase_dom-sf"/>
</dbReference>
<evidence type="ECO:0000313" key="3">
    <source>
        <dbReference type="EMBL" id="MFG3193494.1"/>
    </source>
</evidence>
<evidence type="ECO:0000256" key="1">
    <source>
        <dbReference type="ARBA" id="ARBA00022801"/>
    </source>
</evidence>
<evidence type="ECO:0000256" key="2">
    <source>
        <dbReference type="SAM" id="MobiDB-lite"/>
    </source>
</evidence>
<dbReference type="SUPFAM" id="SSF63817">
    <property type="entry name" value="Sortase"/>
    <property type="match status" value="1"/>
</dbReference>
<dbReference type="EMBL" id="JBICZW010000030">
    <property type="protein sequence ID" value="MFG3193494.1"/>
    <property type="molecule type" value="Genomic_DNA"/>
</dbReference>
<evidence type="ECO:0000313" key="4">
    <source>
        <dbReference type="Proteomes" id="UP001604282"/>
    </source>
</evidence>